<dbReference type="InterPro" id="IPR029063">
    <property type="entry name" value="SAM-dependent_MTases_sf"/>
</dbReference>
<sequence length="205" mass="22225">MSFLRLSPAAERNKQPILEALQQRLPPRGVALEVASGTGQHALHFLGGLGGWTWLPSDGSGTAVEGLQALRGALAPTLAERLQPARLLDVSADSWPLDEQHFDLIYCANLLHASPWPCCRGLMRGVARHLAPEGLLVTYGPYLEKDVAPAPSNLAFDADLKLRNPEWGLRELDAVRAEGGRVGLQLQERVSMPANNLLLFWAKGG</sequence>
<evidence type="ECO:0000313" key="2">
    <source>
        <dbReference type="Proteomes" id="UP000620139"/>
    </source>
</evidence>
<reference evidence="1" key="1">
    <citation type="submission" date="2020-12" db="EMBL/GenBank/DDBJ databases">
        <title>The genome sequence of Inhella sp. 4Y17.</title>
        <authorList>
            <person name="Liu Y."/>
        </authorList>
    </citation>
    <scope>NUCLEOTIDE SEQUENCE</scope>
    <source>
        <strain evidence="1">4Y10</strain>
    </source>
</reference>
<dbReference type="EMBL" id="JAEDAL010000001">
    <property type="protein sequence ID" value="MBH9551420.1"/>
    <property type="molecule type" value="Genomic_DNA"/>
</dbReference>
<gene>
    <name evidence="1" type="ORF">I7X43_01050</name>
</gene>
<dbReference type="PANTHER" id="PTHR20974:SF0">
    <property type="entry name" value="UPF0585 PROTEIN CG18661"/>
    <property type="match status" value="1"/>
</dbReference>
<dbReference type="Proteomes" id="UP000620139">
    <property type="component" value="Unassembled WGS sequence"/>
</dbReference>
<accession>A0A931NCM8</accession>
<dbReference type="RefSeq" id="WP_198099036.1">
    <property type="nucleotide sequence ID" value="NZ_JAEDAL010000001.1"/>
</dbReference>
<organism evidence="1 2">
    <name type="scientific">Inhella gelatinilytica</name>
    <dbReference type="NCBI Taxonomy" id="2795030"/>
    <lineage>
        <taxon>Bacteria</taxon>
        <taxon>Pseudomonadati</taxon>
        <taxon>Pseudomonadota</taxon>
        <taxon>Betaproteobacteria</taxon>
        <taxon>Burkholderiales</taxon>
        <taxon>Sphaerotilaceae</taxon>
        <taxon>Inhella</taxon>
    </lineage>
</organism>
<dbReference type="SUPFAM" id="SSF53335">
    <property type="entry name" value="S-adenosyl-L-methionine-dependent methyltransferases"/>
    <property type="match status" value="1"/>
</dbReference>
<dbReference type="Pfam" id="PF06080">
    <property type="entry name" value="DUF938"/>
    <property type="match status" value="1"/>
</dbReference>
<name>A0A931NCM8_9BURK</name>
<keyword evidence="2" id="KW-1185">Reference proteome</keyword>
<protein>
    <submittedName>
        <fullName evidence="1">DUF938 domain-containing protein</fullName>
    </submittedName>
</protein>
<evidence type="ECO:0000313" key="1">
    <source>
        <dbReference type="EMBL" id="MBH9551420.1"/>
    </source>
</evidence>
<dbReference type="Gene3D" id="3.40.50.150">
    <property type="entry name" value="Vaccinia Virus protein VP39"/>
    <property type="match status" value="1"/>
</dbReference>
<comment type="caution">
    <text evidence="1">The sequence shown here is derived from an EMBL/GenBank/DDBJ whole genome shotgun (WGS) entry which is preliminary data.</text>
</comment>
<dbReference type="InterPro" id="IPR010342">
    <property type="entry name" value="DUF938"/>
</dbReference>
<dbReference type="AlphaFoldDB" id="A0A931NCM8"/>
<dbReference type="PANTHER" id="PTHR20974">
    <property type="entry name" value="UPF0585 PROTEIN CG18661"/>
    <property type="match status" value="1"/>
</dbReference>
<proteinExistence type="predicted"/>